<accession>K0SVW0</accession>
<sequence length="178" mass="19162">MRGRSQPEVPALCDIGVLTLQQEGEDSVREPPTAAAERKMRKVCYVPMLRRSPATSNADEPDAVPKIVAMGPSEVAYALAPMHLLAFHAAGGLQRPSESRAFLASSARHLHKSPESEDWGRTPRVGVDGILRHPNAVESSLSYNMIEQTTRAEAASGPDGDDNGPGSEPPPHDRFGYV</sequence>
<reference evidence="2 3" key="1">
    <citation type="journal article" date="2012" name="Genome Biol.">
        <title>Genome and low-iron response of an oceanic diatom adapted to chronic iron limitation.</title>
        <authorList>
            <person name="Lommer M."/>
            <person name="Specht M."/>
            <person name="Roy A.S."/>
            <person name="Kraemer L."/>
            <person name="Andreson R."/>
            <person name="Gutowska M.A."/>
            <person name="Wolf J."/>
            <person name="Bergner S.V."/>
            <person name="Schilhabel M.B."/>
            <person name="Klostermeier U.C."/>
            <person name="Beiko R.G."/>
            <person name="Rosenstiel P."/>
            <person name="Hippler M."/>
            <person name="Laroche J."/>
        </authorList>
    </citation>
    <scope>NUCLEOTIDE SEQUENCE [LARGE SCALE GENOMIC DNA]</scope>
    <source>
        <strain evidence="2 3">CCMP1005</strain>
    </source>
</reference>
<evidence type="ECO:0000313" key="3">
    <source>
        <dbReference type="Proteomes" id="UP000266841"/>
    </source>
</evidence>
<proteinExistence type="predicted"/>
<keyword evidence="3" id="KW-1185">Reference proteome</keyword>
<dbReference type="EMBL" id="AGNL01018922">
    <property type="protein sequence ID" value="EJK62392.1"/>
    <property type="molecule type" value="Genomic_DNA"/>
</dbReference>
<organism evidence="2 3">
    <name type="scientific">Thalassiosira oceanica</name>
    <name type="common">Marine diatom</name>
    <dbReference type="NCBI Taxonomy" id="159749"/>
    <lineage>
        <taxon>Eukaryota</taxon>
        <taxon>Sar</taxon>
        <taxon>Stramenopiles</taxon>
        <taxon>Ochrophyta</taxon>
        <taxon>Bacillariophyta</taxon>
        <taxon>Coscinodiscophyceae</taxon>
        <taxon>Thalassiosirophycidae</taxon>
        <taxon>Thalassiosirales</taxon>
        <taxon>Thalassiosiraceae</taxon>
        <taxon>Thalassiosira</taxon>
    </lineage>
</organism>
<feature type="region of interest" description="Disordered" evidence="1">
    <location>
        <begin position="103"/>
        <end position="122"/>
    </location>
</feature>
<feature type="compositionally biased region" description="Basic and acidic residues" evidence="1">
    <location>
        <begin position="112"/>
        <end position="121"/>
    </location>
</feature>
<dbReference type="Proteomes" id="UP000266841">
    <property type="component" value="Unassembled WGS sequence"/>
</dbReference>
<dbReference type="AlphaFoldDB" id="K0SVW0"/>
<evidence type="ECO:0000256" key="1">
    <source>
        <dbReference type="SAM" id="MobiDB-lite"/>
    </source>
</evidence>
<name>K0SVW0_THAOC</name>
<protein>
    <submittedName>
        <fullName evidence="2">Uncharacterized protein</fullName>
    </submittedName>
</protein>
<feature type="region of interest" description="Disordered" evidence="1">
    <location>
        <begin position="147"/>
        <end position="178"/>
    </location>
</feature>
<gene>
    <name evidence="2" type="ORF">THAOC_16998</name>
</gene>
<evidence type="ECO:0000313" key="2">
    <source>
        <dbReference type="EMBL" id="EJK62392.1"/>
    </source>
</evidence>
<comment type="caution">
    <text evidence="2">The sequence shown here is derived from an EMBL/GenBank/DDBJ whole genome shotgun (WGS) entry which is preliminary data.</text>
</comment>